<evidence type="ECO:0000256" key="9">
    <source>
        <dbReference type="ARBA" id="ARBA00022777"/>
    </source>
</evidence>
<comment type="catalytic activity">
    <reaction evidence="1">
        <text>ATP + protein L-histidine = ADP + protein N-phospho-L-histidine.</text>
        <dbReference type="EC" id="2.7.13.3"/>
    </reaction>
</comment>
<dbReference type="Pfam" id="PF00512">
    <property type="entry name" value="HisKA"/>
    <property type="match status" value="1"/>
</dbReference>
<evidence type="ECO:0000256" key="2">
    <source>
        <dbReference type="ARBA" id="ARBA00004651"/>
    </source>
</evidence>
<sequence>MVYNKSNLCRTRYGGLPVGLIIVLLVGLLLSGVIYQLVMHQQFQQLAGVGKNRLVLYNSSIEGVLSKYRHLPYMVTQVSQVKQLLKYPASESLQRWVNDYLFRVEQAANAAAVFILNADGHTIAASNAYTKASFVGNYYGFRPYFKAAQQNLPGQFFAIGVTTGKPGYFYSYPVLSAKAKLIGVAVVKVDLEPLQAIWRQAEESVMVIDHYGVVVLASNPEWKYRSFKALSPEVKQEIEEAQLFSNEQIQPLAISTISETQLGRRVKIAAIPDDYLLQTIQLPDLNWSLVFLSSTTAAKQYSQLTTGLASLFGLFALLTGFVIRQRRLATELMKKTQDEHLASQQAILQEANAKLEERVLERTEKLEAAQTELVQKKKLAALGEMSAAIAHEFNQPLTAIRTYLSSCHLLLKHQRIMELTDNLVQIEQLTGRMTNISKQLKTFAYSQPSTLVSIDLVSLVNDVLMVFNQQPDQPTVDLQLMPDIHQLPVIGDKTRLEQVISNLVSNAASAVKEKPDKNIQLILKGQDESAICQVIDNGPGIDADIIEHIFDPFFTTKEVGVGLGLGLSIAYSFIRDLGGTLAASNNPEGGACFTVTLPRGPCVK</sequence>
<keyword evidence="4" id="KW-1003">Cell membrane</keyword>
<dbReference type="SUPFAM" id="SSF55874">
    <property type="entry name" value="ATPase domain of HSP90 chaperone/DNA topoisomerase II/histidine kinase"/>
    <property type="match status" value="1"/>
</dbReference>
<evidence type="ECO:0000259" key="15">
    <source>
        <dbReference type="PROSITE" id="PS50109"/>
    </source>
</evidence>
<dbReference type="InterPro" id="IPR005467">
    <property type="entry name" value="His_kinase_dom"/>
</dbReference>
<dbReference type="InterPro" id="IPR036097">
    <property type="entry name" value="HisK_dim/P_sf"/>
</dbReference>
<proteinExistence type="predicted"/>
<protein>
    <recommendedName>
        <fullName evidence="3">histidine kinase</fullName>
        <ecNumber evidence="3">2.7.13.3</ecNumber>
    </recommendedName>
</protein>
<keyword evidence="13 14" id="KW-0472">Membrane</keyword>
<dbReference type="EMBL" id="JAPMOU010000031">
    <property type="protein sequence ID" value="MDE1464270.1"/>
    <property type="molecule type" value="Genomic_DNA"/>
</dbReference>
<keyword evidence="17" id="KW-1185">Reference proteome</keyword>
<dbReference type="GO" id="GO:0005524">
    <property type="term" value="F:ATP binding"/>
    <property type="evidence" value="ECO:0007669"/>
    <property type="project" value="UniProtKB-KW"/>
</dbReference>
<evidence type="ECO:0000256" key="8">
    <source>
        <dbReference type="ARBA" id="ARBA00022741"/>
    </source>
</evidence>
<dbReference type="Pfam" id="PF02743">
    <property type="entry name" value="dCache_1"/>
    <property type="match status" value="1"/>
</dbReference>
<keyword evidence="9" id="KW-0418">Kinase</keyword>
<dbReference type="PANTHER" id="PTHR43065">
    <property type="entry name" value="SENSOR HISTIDINE KINASE"/>
    <property type="match status" value="1"/>
</dbReference>
<dbReference type="InterPro" id="IPR003594">
    <property type="entry name" value="HATPase_dom"/>
</dbReference>
<evidence type="ECO:0000256" key="12">
    <source>
        <dbReference type="ARBA" id="ARBA00023012"/>
    </source>
</evidence>
<dbReference type="PRINTS" id="PR00344">
    <property type="entry name" value="BCTRLSENSOR"/>
</dbReference>
<accession>A0ABT5UD20</accession>
<evidence type="ECO:0000256" key="5">
    <source>
        <dbReference type="ARBA" id="ARBA00022553"/>
    </source>
</evidence>
<feature type="transmembrane region" description="Helical" evidence="14">
    <location>
        <begin position="12"/>
        <end position="35"/>
    </location>
</feature>
<dbReference type="PANTHER" id="PTHR43065:SF46">
    <property type="entry name" value="C4-DICARBOXYLATE TRANSPORT SENSOR PROTEIN DCTB"/>
    <property type="match status" value="1"/>
</dbReference>
<name>A0ABT5UD20_9GAMM</name>
<dbReference type="InterPro" id="IPR029151">
    <property type="entry name" value="Sensor-like_sf"/>
</dbReference>
<dbReference type="InterPro" id="IPR003661">
    <property type="entry name" value="HisK_dim/P_dom"/>
</dbReference>
<keyword evidence="6" id="KW-0808">Transferase</keyword>
<reference evidence="16 17" key="1">
    <citation type="submission" date="2022-11" db="EMBL/GenBank/DDBJ databases">
        <title>Spartinivicinus poritis sp. nov., isolated from scleractinian coral Porites lutea.</title>
        <authorList>
            <person name="Zhang G."/>
            <person name="Cai L."/>
            <person name="Wei Q."/>
        </authorList>
    </citation>
    <scope>NUCLEOTIDE SEQUENCE [LARGE SCALE GENOMIC DNA]</scope>
    <source>
        <strain evidence="16 17">A2-2</strain>
    </source>
</reference>
<dbReference type="PIRSF" id="PIRSF036431">
    <property type="entry name" value="STHK_DctB"/>
    <property type="match status" value="1"/>
</dbReference>
<dbReference type="SUPFAM" id="SSF103190">
    <property type="entry name" value="Sensory domain-like"/>
    <property type="match status" value="1"/>
</dbReference>
<evidence type="ECO:0000256" key="4">
    <source>
        <dbReference type="ARBA" id="ARBA00022475"/>
    </source>
</evidence>
<evidence type="ECO:0000313" key="16">
    <source>
        <dbReference type="EMBL" id="MDE1464270.1"/>
    </source>
</evidence>
<organism evidence="16 17">
    <name type="scientific">Spartinivicinus poritis</name>
    <dbReference type="NCBI Taxonomy" id="2994640"/>
    <lineage>
        <taxon>Bacteria</taxon>
        <taxon>Pseudomonadati</taxon>
        <taxon>Pseudomonadota</taxon>
        <taxon>Gammaproteobacteria</taxon>
        <taxon>Oceanospirillales</taxon>
        <taxon>Zooshikellaceae</taxon>
        <taxon>Spartinivicinus</taxon>
    </lineage>
</organism>
<evidence type="ECO:0000313" key="17">
    <source>
        <dbReference type="Proteomes" id="UP001528823"/>
    </source>
</evidence>
<evidence type="ECO:0000256" key="10">
    <source>
        <dbReference type="ARBA" id="ARBA00022840"/>
    </source>
</evidence>
<dbReference type="Pfam" id="PF02518">
    <property type="entry name" value="HATPase_c"/>
    <property type="match status" value="1"/>
</dbReference>
<dbReference type="RefSeq" id="WP_274690599.1">
    <property type="nucleotide sequence ID" value="NZ_JAPMOU010000031.1"/>
</dbReference>
<evidence type="ECO:0000256" key="14">
    <source>
        <dbReference type="SAM" id="Phobius"/>
    </source>
</evidence>
<dbReference type="SUPFAM" id="SSF47384">
    <property type="entry name" value="Homodimeric domain of signal transducing histidine kinase"/>
    <property type="match status" value="1"/>
</dbReference>
<keyword evidence="7 14" id="KW-0812">Transmembrane</keyword>
<dbReference type="CDD" id="cd12914">
    <property type="entry name" value="PDC1_DGC_like"/>
    <property type="match status" value="1"/>
</dbReference>
<dbReference type="InterPro" id="IPR036890">
    <property type="entry name" value="HATPase_C_sf"/>
</dbReference>
<dbReference type="InterPro" id="IPR004358">
    <property type="entry name" value="Sig_transdc_His_kin-like_C"/>
</dbReference>
<keyword evidence="12" id="KW-0902">Two-component regulatory system</keyword>
<dbReference type="CDD" id="cd00082">
    <property type="entry name" value="HisKA"/>
    <property type="match status" value="1"/>
</dbReference>
<dbReference type="Gene3D" id="3.30.565.10">
    <property type="entry name" value="Histidine kinase-like ATPase, C-terminal domain"/>
    <property type="match status" value="1"/>
</dbReference>
<dbReference type="SMART" id="SM00388">
    <property type="entry name" value="HisKA"/>
    <property type="match status" value="1"/>
</dbReference>
<dbReference type="SMART" id="SM00387">
    <property type="entry name" value="HATPase_c"/>
    <property type="match status" value="1"/>
</dbReference>
<dbReference type="Gene3D" id="3.30.450.20">
    <property type="entry name" value="PAS domain"/>
    <property type="match status" value="2"/>
</dbReference>
<evidence type="ECO:0000256" key="11">
    <source>
        <dbReference type="ARBA" id="ARBA00022989"/>
    </source>
</evidence>
<dbReference type="Proteomes" id="UP001528823">
    <property type="component" value="Unassembled WGS sequence"/>
</dbReference>
<dbReference type="InterPro" id="IPR033479">
    <property type="entry name" value="dCache_1"/>
</dbReference>
<comment type="subcellular location">
    <subcellularLocation>
        <location evidence="2">Cell membrane</location>
        <topology evidence="2">Multi-pass membrane protein</topology>
    </subcellularLocation>
</comment>
<gene>
    <name evidence="16" type="ORF">ORQ98_20120</name>
</gene>
<evidence type="ECO:0000256" key="6">
    <source>
        <dbReference type="ARBA" id="ARBA00022679"/>
    </source>
</evidence>
<dbReference type="PROSITE" id="PS50109">
    <property type="entry name" value="HIS_KIN"/>
    <property type="match status" value="1"/>
</dbReference>
<comment type="caution">
    <text evidence="16">The sequence shown here is derived from an EMBL/GenBank/DDBJ whole genome shotgun (WGS) entry which is preliminary data.</text>
</comment>
<keyword evidence="5" id="KW-0597">Phosphoprotein</keyword>
<keyword evidence="10 16" id="KW-0067">ATP-binding</keyword>
<evidence type="ECO:0000256" key="3">
    <source>
        <dbReference type="ARBA" id="ARBA00012438"/>
    </source>
</evidence>
<dbReference type="Gene3D" id="1.10.287.130">
    <property type="match status" value="1"/>
</dbReference>
<dbReference type="EC" id="2.7.13.3" evidence="3"/>
<evidence type="ECO:0000256" key="1">
    <source>
        <dbReference type="ARBA" id="ARBA00000085"/>
    </source>
</evidence>
<keyword evidence="11 14" id="KW-1133">Transmembrane helix</keyword>
<feature type="domain" description="Histidine kinase" evidence="15">
    <location>
        <begin position="388"/>
        <end position="601"/>
    </location>
</feature>
<dbReference type="InterPro" id="IPR017055">
    <property type="entry name" value="Sig_transdc_His_kinase_DctB"/>
</dbReference>
<evidence type="ECO:0000256" key="7">
    <source>
        <dbReference type="ARBA" id="ARBA00022692"/>
    </source>
</evidence>
<keyword evidence="8" id="KW-0547">Nucleotide-binding</keyword>
<evidence type="ECO:0000256" key="13">
    <source>
        <dbReference type="ARBA" id="ARBA00023136"/>
    </source>
</evidence>